<dbReference type="Proteomes" id="UP000298327">
    <property type="component" value="Unassembled WGS sequence"/>
</dbReference>
<reference evidence="2 3" key="1">
    <citation type="submission" date="2019-02" db="EMBL/GenBank/DDBJ databases">
        <title>Genome sequencing of the rare red list fungi Dentipellis fragilis.</title>
        <authorList>
            <person name="Buettner E."/>
            <person name="Kellner H."/>
        </authorList>
    </citation>
    <scope>NUCLEOTIDE SEQUENCE [LARGE SCALE GENOMIC DNA]</scope>
    <source>
        <strain evidence="2 3">DSM 105465</strain>
    </source>
</reference>
<keyword evidence="3" id="KW-1185">Reference proteome</keyword>
<name>A0A4Y9YRR4_9AGAM</name>
<gene>
    <name evidence="2" type="ORF">EVG20_g5932</name>
</gene>
<proteinExistence type="predicted"/>
<dbReference type="EMBL" id="SEOQ01000372">
    <property type="protein sequence ID" value="TFY64470.1"/>
    <property type="molecule type" value="Genomic_DNA"/>
</dbReference>
<evidence type="ECO:0000313" key="3">
    <source>
        <dbReference type="Proteomes" id="UP000298327"/>
    </source>
</evidence>
<accession>A0A4Y9YRR4</accession>
<comment type="caution">
    <text evidence="2">The sequence shown here is derived from an EMBL/GenBank/DDBJ whole genome shotgun (WGS) entry which is preliminary data.</text>
</comment>
<evidence type="ECO:0000313" key="2">
    <source>
        <dbReference type="EMBL" id="TFY64470.1"/>
    </source>
</evidence>
<organism evidence="2 3">
    <name type="scientific">Dentipellis fragilis</name>
    <dbReference type="NCBI Taxonomy" id="205917"/>
    <lineage>
        <taxon>Eukaryota</taxon>
        <taxon>Fungi</taxon>
        <taxon>Dikarya</taxon>
        <taxon>Basidiomycota</taxon>
        <taxon>Agaricomycotina</taxon>
        <taxon>Agaricomycetes</taxon>
        <taxon>Russulales</taxon>
        <taxon>Hericiaceae</taxon>
        <taxon>Dentipellis</taxon>
    </lineage>
</organism>
<keyword evidence="1" id="KW-0732">Signal</keyword>
<dbReference type="AlphaFoldDB" id="A0A4Y9YRR4"/>
<feature type="signal peptide" evidence="1">
    <location>
        <begin position="1"/>
        <end position="20"/>
    </location>
</feature>
<protein>
    <submittedName>
        <fullName evidence="2">Uncharacterized protein</fullName>
    </submittedName>
</protein>
<sequence length="176" mass="17885">MISKIFAVLPIVFVAACSLAAPPVDRILSPLSSKAPPYVTSAANEAESYASKATSDVDSIVSSAPFSQEIQHAMNRAKDILRRPNGVGDQSVISTVTVVNGSAFTDVSADGTTITLAPPGEGVPTTFEGSVYTVVGAAPTRTGDTAGNSAPIASAVSNAAASMRRYSNVLAFCGGF</sequence>
<evidence type="ECO:0000256" key="1">
    <source>
        <dbReference type="SAM" id="SignalP"/>
    </source>
</evidence>
<dbReference type="OrthoDB" id="10652960at2759"/>
<feature type="chain" id="PRO_5021491525" evidence="1">
    <location>
        <begin position="21"/>
        <end position="176"/>
    </location>
</feature>
<dbReference type="PROSITE" id="PS51257">
    <property type="entry name" value="PROKAR_LIPOPROTEIN"/>
    <property type="match status" value="1"/>
</dbReference>